<name>A0A7K3NKD8_9BACT</name>
<dbReference type="EMBL" id="JAAGRQ010000024">
    <property type="protein sequence ID" value="NDY56664.1"/>
    <property type="molecule type" value="Genomic_DNA"/>
</dbReference>
<evidence type="ECO:0000313" key="2">
    <source>
        <dbReference type="Proteomes" id="UP000469724"/>
    </source>
</evidence>
<comment type="caution">
    <text evidence="1">The sequence shown here is derived from an EMBL/GenBank/DDBJ whole genome shotgun (WGS) entry which is preliminary data.</text>
</comment>
<dbReference type="RefSeq" id="WP_163301717.1">
    <property type="nucleotide sequence ID" value="NZ_JAAGRQ010000024.1"/>
</dbReference>
<dbReference type="Pfam" id="PF02924">
    <property type="entry name" value="HDPD"/>
    <property type="match status" value="1"/>
</dbReference>
<gene>
    <name evidence="1" type="ORF">G3N56_07895</name>
</gene>
<protein>
    <submittedName>
        <fullName evidence="1">Head decoration protein</fullName>
    </submittedName>
</protein>
<reference evidence="1 2" key="1">
    <citation type="submission" date="2020-02" db="EMBL/GenBank/DDBJ databases">
        <title>Comparative genomics of sulfur disproportionating microorganisms.</title>
        <authorList>
            <person name="Ward L.M."/>
            <person name="Bertran E."/>
            <person name="Johnston D.T."/>
        </authorList>
    </citation>
    <scope>NUCLEOTIDE SEQUENCE [LARGE SCALE GENOMIC DNA]</scope>
    <source>
        <strain evidence="1 2">DSM 3696</strain>
    </source>
</reference>
<dbReference type="InterPro" id="IPR004195">
    <property type="entry name" value="Head_decoration_D"/>
</dbReference>
<dbReference type="Proteomes" id="UP000469724">
    <property type="component" value="Unassembled WGS sequence"/>
</dbReference>
<keyword evidence="2" id="KW-1185">Reference proteome</keyword>
<organism evidence="1 2">
    <name type="scientific">Desulfolutivibrio sulfodismutans</name>
    <dbReference type="NCBI Taxonomy" id="63561"/>
    <lineage>
        <taxon>Bacteria</taxon>
        <taxon>Pseudomonadati</taxon>
        <taxon>Thermodesulfobacteriota</taxon>
        <taxon>Desulfovibrionia</taxon>
        <taxon>Desulfovibrionales</taxon>
        <taxon>Desulfovibrionaceae</taxon>
        <taxon>Desulfolutivibrio</taxon>
    </lineage>
</organism>
<dbReference type="AlphaFoldDB" id="A0A7K3NKD8"/>
<dbReference type="Gene3D" id="2.40.300.10">
    <property type="entry name" value="Head decoration protein D"/>
    <property type="match status" value="1"/>
</dbReference>
<proteinExistence type="predicted"/>
<sequence length="130" mass="13143">MSQGYQTAGAFVPDNLIAGDAKIVTQGITVASGQGVLPRGAVLGRITDAEDEDVGKYVLSGATSVTDGSQTPDCILAEAVDATSADVLTVGYLSGQFNQAALTLGNGHTLAAIRDGLRDKNIYLTTVGGA</sequence>
<accession>A0A7K3NKD8</accession>
<evidence type="ECO:0000313" key="1">
    <source>
        <dbReference type="EMBL" id="NDY56664.1"/>
    </source>
</evidence>